<protein>
    <submittedName>
        <fullName evidence="6">Long-chain acyl-CoA synthetase</fullName>
        <ecNumber evidence="6">6.2.1.3</ecNumber>
    </submittedName>
</protein>
<dbReference type="InterPro" id="IPR025110">
    <property type="entry name" value="AMP-bd_C"/>
</dbReference>
<evidence type="ECO:0000256" key="1">
    <source>
        <dbReference type="ARBA" id="ARBA00006432"/>
    </source>
</evidence>
<evidence type="ECO:0000259" key="4">
    <source>
        <dbReference type="Pfam" id="PF00501"/>
    </source>
</evidence>
<dbReference type="AlphaFoldDB" id="A0A852W589"/>
<dbReference type="Pfam" id="PF13193">
    <property type="entry name" value="AMP-binding_C"/>
    <property type="match status" value="1"/>
</dbReference>
<dbReference type="EMBL" id="JACCCZ010000001">
    <property type="protein sequence ID" value="NYG04133.1"/>
    <property type="molecule type" value="Genomic_DNA"/>
</dbReference>
<evidence type="ECO:0000259" key="5">
    <source>
        <dbReference type="Pfam" id="PF13193"/>
    </source>
</evidence>
<evidence type="ECO:0000256" key="3">
    <source>
        <dbReference type="SAM" id="Phobius"/>
    </source>
</evidence>
<dbReference type="InterPro" id="IPR042099">
    <property type="entry name" value="ANL_N_sf"/>
</dbReference>
<evidence type="ECO:0000313" key="7">
    <source>
        <dbReference type="Proteomes" id="UP000549695"/>
    </source>
</evidence>
<reference evidence="6 7" key="1">
    <citation type="submission" date="2020-07" db="EMBL/GenBank/DDBJ databases">
        <title>Sequencing the genomes of 1000 actinobacteria strains.</title>
        <authorList>
            <person name="Klenk H.-P."/>
        </authorList>
    </citation>
    <scope>NUCLEOTIDE SEQUENCE [LARGE SCALE GENOMIC DNA]</scope>
    <source>
        <strain evidence="6 7">DSM 44749</strain>
    </source>
</reference>
<dbReference type="Pfam" id="PF00501">
    <property type="entry name" value="AMP-binding"/>
    <property type="match status" value="1"/>
</dbReference>
<dbReference type="Proteomes" id="UP000549695">
    <property type="component" value="Unassembled WGS sequence"/>
</dbReference>
<keyword evidence="3" id="KW-0812">Transmembrane</keyword>
<name>A0A852W589_PSEA5</name>
<feature type="transmembrane region" description="Helical" evidence="3">
    <location>
        <begin position="115"/>
        <end position="133"/>
    </location>
</feature>
<dbReference type="RefSeq" id="WP_246352714.1">
    <property type="nucleotide sequence ID" value="NZ_BAAAJZ010000006.1"/>
</dbReference>
<accession>A0A852W589</accession>
<feature type="domain" description="AMP-dependent synthetase/ligase" evidence="4">
    <location>
        <begin position="63"/>
        <end position="412"/>
    </location>
</feature>
<dbReference type="GO" id="GO:0031956">
    <property type="term" value="F:medium-chain fatty acid-CoA ligase activity"/>
    <property type="evidence" value="ECO:0007669"/>
    <property type="project" value="TreeGrafter"/>
</dbReference>
<dbReference type="InterPro" id="IPR000873">
    <property type="entry name" value="AMP-dep_synth/lig_dom"/>
</dbReference>
<dbReference type="Gene3D" id="3.30.300.30">
    <property type="match status" value="1"/>
</dbReference>
<dbReference type="PROSITE" id="PS00455">
    <property type="entry name" value="AMP_BINDING"/>
    <property type="match status" value="1"/>
</dbReference>
<organism evidence="6 7">
    <name type="scientific">Pseudonocardia alni</name>
    <name type="common">Amycolata alni</name>
    <dbReference type="NCBI Taxonomy" id="33907"/>
    <lineage>
        <taxon>Bacteria</taxon>
        <taxon>Bacillati</taxon>
        <taxon>Actinomycetota</taxon>
        <taxon>Actinomycetes</taxon>
        <taxon>Pseudonocardiales</taxon>
        <taxon>Pseudonocardiaceae</taxon>
        <taxon>Pseudonocardia</taxon>
    </lineage>
</organism>
<feature type="domain" description="AMP-binding enzyme C-terminal" evidence="5">
    <location>
        <begin position="462"/>
        <end position="537"/>
    </location>
</feature>
<keyword evidence="3" id="KW-1133">Transmembrane helix</keyword>
<dbReference type="EC" id="6.2.1.3" evidence="6"/>
<dbReference type="GeneID" id="98054102"/>
<dbReference type="PANTHER" id="PTHR43201:SF5">
    <property type="entry name" value="MEDIUM-CHAIN ACYL-COA LIGASE ACSF2, MITOCHONDRIAL"/>
    <property type="match status" value="1"/>
</dbReference>
<evidence type="ECO:0000313" key="6">
    <source>
        <dbReference type="EMBL" id="NYG04133.1"/>
    </source>
</evidence>
<keyword evidence="2 6" id="KW-0436">Ligase</keyword>
<dbReference type="Gene3D" id="3.40.50.12780">
    <property type="entry name" value="N-terminal domain of ligase-like"/>
    <property type="match status" value="1"/>
</dbReference>
<proteinExistence type="inferred from homology"/>
<dbReference type="SUPFAM" id="SSF56801">
    <property type="entry name" value="Acetyl-CoA synthetase-like"/>
    <property type="match status" value="1"/>
</dbReference>
<keyword evidence="7" id="KW-1185">Reference proteome</keyword>
<keyword evidence="3" id="KW-0472">Membrane</keyword>
<sequence length="554" mass="59796">MIFVRFGQCVSVGLEVRSGGRLISPGTPLLVFGEGMQVREQMRLEKIIKTGVAVSNLAENLVAAAADYGDRPAVKLDEYLLSYRQLHRQAAAVAGDLRARGVQQGDRVGLMLPNVPAYAVLFYGILLTGAVAVPMNPLLKSREVEYYLNDSGMTLVYGLDGSDAVAPAVATKVGIQSVLVPPTGPTNLSGDPVLEATDRADDDTAVILYTSGTTGRPKGAELTHRNMSTNVATTVDTLIEVGPDDVILGCLPLFHVFGLTCGLNAAVRAASLLTLVPRFDAARVLQVMARDRVTVLEGVPTMYAAMLHSPDAGDMETSSLRTCIAGGAAMPVEILRAFEEKFACEIYEGYGLSETAPIACFNQPGRERRPGTIGIPVRGCRMRLVDDDGADTPYGEPGEIAIQGENLMKGYWKRPEATAKAIPDGWFRTGDIATRDRDGYYTIVDRKKDLIIRGGYNIYPREVEEVLYEHPAVAEAAVIGIKHKDLGEEIGAAVALKHGVRADTEELKDFVRGRLAVYKYPREVWIVDSLPKGPTGKILRREVEPPDPSSAAAQ</sequence>
<dbReference type="PANTHER" id="PTHR43201">
    <property type="entry name" value="ACYL-COA SYNTHETASE"/>
    <property type="match status" value="1"/>
</dbReference>
<dbReference type="CDD" id="cd05936">
    <property type="entry name" value="FC-FACS_FadD_like"/>
    <property type="match status" value="1"/>
</dbReference>
<dbReference type="GO" id="GO:0004467">
    <property type="term" value="F:long-chain fatty acid-CoA ligase activity"/>
    <property type="evidence" value="ECO:0007669"/>
    <property type="project" value="UniProtKB-EC"/>
</dbReference>
<evidence type="ECO:0000256" key="2">
    <source>
        <dbReference type="ARBA" id="ARBA00022598"/>
    </source>
</evidence>
<comment type="caution">
    <text evidence="6">The sequence shown here is derived from an EMBL/GenBank/DDBJ whole genome shotgun (WGS) entry which is preliminary data.</text>
</comment>
<dbReference type="FunFam" id="3.30.300.30:FF:000008">
    <property type="entry name" value="2,3-dihydroxybenzoate-AMP ligase"/>
    <property type="match status" value="1"/>
</dbReference>
<dbReference type="InterPro" id="IPR045851">
    <property type="entry name" value="AMP-bd_C_sf"/>
</dbReference>
<comment type="similarity">
    <text evidence="1">Belongs to the ATP-dependent AMP-binding enzyme family.</text>
</comment>
<dbReference type="InterPro" id="IPR020845">
    <property type="entry name" value="AMP-binding_CS"/>
</dbReference>
<gene>
    <name evidence="6" type="ORF">HDA37_004418</name>
</gene>